<comment type="cofactor">
    <cofactor evidence="13">
        <name>Zn(2+)</name>
        <dbReference type="ChEBI" id="CHEBI:29105"/>
    </cofactor>
    <text evidence="13">Binds 1 zinc ion per subunit.</text>
</comment>
<evidence type="ECO:0000256" key="4">
    <source>
        <dbReference type="ARBA" id="ARBA00022490"/>
    </source>
</evidence>
<comment type="similarity">
    <text evidence="2 13">Belongs to the class-I aminoacyl-tRNA synthetase family.</text>
</comment>
<dbReference type="PANTHER" id="PTHR10890">
    <property type="entry name" value="CYSTEINYL-TRNA SYNTHETASE"/>
    <property type="match status" value="1"/>
</dbReference>
<dbReference type="InterPro" id="IPR024909">
    <property type="entry name" value="Cys-tRNA/MSH_ligase"/>
</dbReference>
<dbReference type="InterPro" id="IPR032678">
    <property type="entry name" value="tRNA-synt_1_cat_dom"/>
</dbReference>
<dbReference type="FunFam" id="3.40.50.620:FF:000130">
    <property type="entry name" value="Cysteine--tRNA ligase"/>
    <property type="match status" value="1"/>
</dbReference>
<dbReference type="SUPFAM" id="SSF52374">
    <property type="entry name" value="Nucleotidylyl transferase"/>
    <property type="match status" value="1"/>
</dbReference>
<evidence type="ECO:0000256" key="8">
    <source>
        <dbReference type="ARBA" id="ARBA00022833"/>
    </source>
</evidence>
<comment type="caution">
    <text evidence="15">The sequence shown here is derived from an EMBL/GenBank/DDBJ whole genome shotgun (WGS) entry which is preliminary data.</text>
</comment>
<dbReference type="NCBIfam" id="TIGR00435">
    <property type="entry name" value="cysS"/>
    <property type="match status" value="1"/>
</dbReference>
<feature type="binding site" evidence="13">
    <location>
        <position position="49"/>
    </location>
    <ligand>
        <name>Zn(2+)</name>
        <dbReference type="ChEBI" id="CHEBI:29105"/>
    </ligand>
</feature>
<evidence type="ECO:0000256" key="12">
    <source>
        <dbReference type="ARBA" id="ARBA00047398"/>
    </source>
</evidence>
<feature type="binding site" evidence="13">
    <location>
        <position position="264"/>
    </location>
    <ligand>
        <name>Zn(2+)</name>
        <dbReference type="ChEBI" id="CHEBI:29105"/>
    </ligand>
</feature>
<gene>
    <name evidence="13" type="primary">cysS</name>
    <name evidence="15" type="ORF">UT41_C0003G0067</name>
</gene>
<dbReference type="Pfam" id="PF09190">
    <property type="entry name" value="DALR_2"/>
    <property type="match status" value="1"/>
</dbReference>
<dbReference type="EC" id="6.1.1.16" evidence="13"/>
<dbReference type="InterPro" id="IPR015803">
    <property type="entry name" value="Cys-tRNA-ligase"/>
</dbReference>
<dbReference type="CDD" id="cd00672">
    <property type="entry name" value="CysRS_core"/>
    <property type="match status" value="1"/>
</dbReference>
<dbReference type="SMART" id="SM00840">
    <property type="entry name" value="DALR_2"/>
    <property type="match status" value="1"/>
</dbReference>
<dbReference type="GO" id="GO:0006423">
    <property type="term" value="P:cysteinyl-tRNA aminoacylation"/>
    <property type="evidence" value="ECO:0007669"/>
    <property type="project" value="UniProtKB-UniRule"/>
</dbReference>
<evidence type="ECO:0000256" key="13">
    <source>
        <dbReference type="HAMAP-Rule" id="MF_00041"/>
    </source>
</evidence>
<accession>A0A0G0QP26</accession>
<feature type="binding site" evidence="13">
    <location>
        <position position="235"/>
    </location>
    <ligand>
        <name>Zn(2+)</name>
        <dbReference type="ChEBI" id="CHEBI:29105"/>
    </ligand>
</feature>
<evidence type="ECO:0000256" key="6">
    <source>
        <dbReference type="ARBA" id="ARBA00022723"/>
    </source>
</evidence>
<comment type="subcellular location">
    <subcellularLocation>
        <location evidence="1 13">Cytoplasm</location>
    </subcellularLocation>
</comment>
<evidence type="ECO:0000256" key="5">
    <source>
        <dbReference type="ARBA" id="ARBA00022598"/>
    </source>
</evidence>
<comment type="catalytic activity">
    <reaction evidence="12 13">
        <text>tRNA(Cys) + L-cysteine + ATP = L-cysteinyl-tRNA(Cys) + AMP + diphosphate</text>
        <dbReference type="Rhea" id="RHEA:17773"/>
        <dbReference type="Rhea" id="RHEA-COMP:9661"/>
        <dbReference type="Rhea" id="RHEA-COMP:9679"/>
        <dbReference type="ChEBI" id="CHEBI:30616"/>
        <dbReference type="ChEBI" id="CHEBI:33019"/>
        <dbReference type="ChEBI" id="CHEBI:35235"/>
        <dbReference type="ChEBI" id="CHEBI:78442"/>
        <dbReference type="ChEBI" id="CHEBI:78517"/>
        <dbReference type="ChEBI" id="CHEBI:456215"/>
        <dbReference type="EC" id="6.1.1.16"/>
    </reaction>
</comment>
<keyword evidence="8 13" id="KW-0862">Zinc</keyword>
<keyword evidence="10 13" id="KW-0648">Protein biosynthesis</keyword>
<evidence type="ECO:0000313" key="16">
    <source>
        <dbReference type="Proteomes" id="UP000034665"/>
    </source>
</evidence>
<dbReference type="Pfam" id="PF01406">
    <property type="entry name" value="tRNA-synt_1e"/>
    <property type="match status" value="1"/>
</dbReference>
<dbReference type="AlphaFoldDB" id="A0A0G0QP26"/>
<keyword evidence="5 13" id="KW-0436">Ligase</keyword>
<keyword evidence="9 13" id="KW-0067">ATP-binding</keyword>
<evidence type="ECO:0000256" key="7">
    <source>
        <dbReference type="ARBA" id="ARBA00022741"/>
    </source>
</evidence>
<dbReference type="GO" id="GO:0005524">
    <property type="term" value="F:ATP binding"/>
    <property type="evidence" value="ECO:0007669"/>
    <property type="project" value="UniProtKB-UniRule"/>
</dbReference>
<dbReference type="GO" id="GO:0004817">
    <property type="term" value="F:cysteine-tRNA ligase activity"/>
    <property type="evidence" value="ECO:0007669"/>
    <property type="project" value="UniProtKB-UniRule"/>
</dbReference>
<dbReference type="GO" id="GO:0005829">
    <property type="term" value="C:cytosol"/>
    <property type="evidence" value="ECO:0007669"/>
    <property type="project" value="TreeGrafter"/>
</dbReference>
<name>A0A0G0QP26_9BACT</name>
<evidence type="ECO:0000256" key="11">
    <source>
        <dbReference type="ARBA" id="ARBA00023146"/>
    </source>
</evidence>
<dbReference type="HAMAP" id="MF_00041">
    <property type="entry name" value="Cys_tRNA_synth"/>
    <property type="match status" value="1"/>
</dbReference>
<feature type="domain" description="Cysteinyl-tRNA synthetase class Ia DALR" evidence="14">
    <location>
        <begin position="376"/>
        <end position="433"/>
    </location>
</feature>
<evidence type="ECO:0000256" key="9">
    <source>
        <dbReference type="ARBA" id="ARBA00022840"/>
    </source>
</evidence>
<protein>
    <recommendedName>
        <fullName evidence="13">Cysteine--tRNA ligase</fullName>
        <ecNumber evidence="13">6.1.1.16</ecNumber>
    </recommendedName>
    <alternativeName>
        <fullName evidence="13">Cysteinyl-tRNA synthetase</fullName>
        <shortName evidence="13">CysRS</shortName>
    </alternativeName>
</protein>
<dbReference type="Proteomes" id="UP000034665">
    <property type="component" value="Unassembled WGS sequence"/>
</dbReference>
<evidence type="ECO:0000259" key="14">
    <source>
        <dbReference type="SMART" id="SM00840"/>
    </source>
</evidence>
<dbReference type="EMBL" id="LBWR01000003">
    <property type="protein sequence ID" value="KKR12140.1"/>
    <property type="molecule type" value="Genomic_DNA"/>
</dbReference>
<dbReference type="SUPFAM" id="SSF47323">
    <property type="entry name" value="Anticodon-binding domain of a subclass of class I aminoacyl-tRNA synthetases"/>
    <property type="match status" value="1"/>
</dbReference>
<dbReference type="InterPro" id="IPR014729">
    <property type="entry name" value="Rossmann-like_a/b/a_fold"/>
</dbReference>
<organism evidence="15 16">
    <name type="scientific">Candidatus Wolfebacteria bacterium GW2011_GWC2_39_22</name>
    <dbReference type="NCBI Taxonomy" id="1619013"/>
    <lineage>
        <taxon>Bacteria</taxon>
        <taxon>Candidatus Wolfeibacteriota</taxon>
    </lineage>
</organism>
<keyword evidence="11 13" id="KW-0030">Aminoacyl-tRNA synthetase</keyword>
<evidence type="ECO:0000313" key="15">
    <source>
        <dbReference type="EMBL" id="KKR12140.1"/>
    </source>
</evidence>
<sequence length="495" mass="56802">MSSGLLWSPFIFTEKNYTMANMLKIYDPISKENKEFEAIDPEKVGMYGCGPTVYNYVHIGNLRAYVFNDLLKRYLRYSGYEVQHVMNVTDVDDKTIKGSIKAQESLKTFTEKYLAAFLEDLEKLNIELPDVMPKATDHIEEMVGLTELLLEKGYAYKADDSVYFRIAKFPNYGKLVGLEKQELKENAEGRLNNADEYEKEESNDFVLWKGYREEDGDVYWETRLGKGRPGWHIECSAMAMKYLGETFDIHCGGVDLMFPHHVNEIAQSEATTGKPFANYWMHNAHVILSGQKMSKSVGNVYGLRDIIEKGYNPLLWRIALLKAHYRTTMDFSFDDFVEVKAIADRFVQFMLTIDNVTNIEYNDIDMEAVITEHRGAFIEAMDDDFNVSSAFAAIFDFMNEVNKSMDVINTEQAKDVKIFMLELDEVLGFVEPLYDQYRIELTKKIDKAQADTLVAKRNEARKAGDYAKADEMRDKLAAYGLIVDDTAQGPVIKLQ</sequence>
<dbReference type="InterPro" id="IPR015273">
    <property type="entry name" value="Cys-tRNA-synt_Ia_DALR"/>
</dbReference>
<dbReference type="InterPro" id="IPR056411">
    <property type="entry name" value="CysS_C"/>
</dbReference>
<reference evidence="15 16" key="1">
    <citation type="journal article" date="2015" name="Nature">
        <title>rRNA introns, odd ribosomes, and small enigmatic genomes across a large radiation of phyla.</title>
        <authorList>
            <person name="Brown C.T."/>
            <person name="Hug L.A."/>
            <person name="Thomas B.C."/>
            <person name="Sharon I."/>
            <person name="Castelle C.J."/>
            <person name="Singh A."/>
            <person name="Wilkins M.J."/>
            <person name="Williams K.H."/>
            <person name="Banfield J.F."/>
        </authorList>
    </citation>
    <scope>NUCLEOTIDE SEQUENCE [LARGE SCALE GENOMIC DNA]</scope>
</reference>
<feature type="binding site" evidence="13">
    <location>
        <position position="295"/>
    </location>
    <ligand>
        <name>ATP</name>
        <dbReference type="ChEBI" id="CHEBI:30616"/>
    </ligand>
</feature>
<feature type="short sequence motif" description="'HIGH' region" evidence="13">
    <location>
        <begin position="51"/>
        <end position="61"/>
    </location>
</feature>
<dbReference type="InterPro" id="IPR009080">
    <property type="entry name" value="tRNAsynth_Ia_anticodon-bd"/>
</dbReference>
<dbReference type="GO" id="GO:0008270">
    <property type="term" value="F:zinc ion binding"/>
    <property type="evidence" value="ECO:0007669"/>
    <property type="project" value="UniProtKB-UniRule"/>
</dbReference>
<evidence type="ECO:0000256" key="10">
    <source>
        <dbReference type="ARBA" id="ARBA00022917"/>
    </source>
</evidence>
<dbReference type="PANTHER" id="PTHR10890:SF3">
    <property type="entry name" value="CYSTEINE--TRNA LIGASE, CYTOPLASMIC"/>
    <property type="match status" value="1"/>
</dbReference>
<keyword evidence="7 13" id="KW-0547">Nucleotide-binding</keyword>
<dbReference type="STRING" id="1619013.UT41_C0003G0067"/>
<feature type="binding site" evidence="13">
    <location>
        <position position="260"/>
    </location>
    <ligand>
        <name>Zn(2+)</name>
        <dbReference type="ChEBI" id="CHEBI:29105"/>
    </ligand>
</feature>
<dbReference type="PATRIC" id="fig|1619013.3.peg.917"/>
<dbReference type="PRINTS" id="PR00983">
    <property type="entry name" value="TRNASYNTHCYS"/>
</dbReference>
<dbReference type="Gene3D" id="3.40.50.620">
    <property type="entry name" value="HUPs"/>
    <property type="match status" value="1"/>
</dbReference>
<keyword evidence="6 13" id="KW-0479">Metal-binding</keyword>
<proteinExistence type="inferred from homology"/>
<evidence type="ECO:0000256" key="1">
    <source>
        <dbReference type="ARBA" id="ARBA00004496"/>
    </source>
</evidence>
<keyword evidence="4 13" id="KW-0963">Cytoplasm</keyword>
<dbReference type="Gene3D" id="1.20.120.1910">
    <property type="entry name" value="Cysteine-tRNA ligase, C-terminal anti-codon recognition domain"/>
    <property type="match status" value="1"/>
</dbReference>
<dbReference type="Pfam" id="PF23493">
    <property type="entry name" value="CysS_C"/>
    <property type="match status" value="1"/>
</dbReference>
<evidence type="ECO:0000256" key="3">
    <source>
        <dbReference type="ARBA" id="ARBA00011245"/>
    </source>
</evidence>
<evidence type="ECO:0000256" key="2">
    <source>
        <dbReference type="ARBA" id="ARBA00005594"/>
    </source>
</evidence>
<comment type="subunit">
    <text evidence="3 13">Monomer.</text>
</comment>
<feature type="short sequence motif" description="'KMSKS' region" evidence="13">
    <location>
        <begin position="292"/>
        <end position="296"/>
    </location>
</feature>